<organism evidence="2 3">
    <name type="scientific">Natronocella acetinitrilica</name>
    <dbReference type="NCBI Taxonomy" id="414046"/>
    <lineage>
        <taxon>Bacteria</taxon>
        <taxon>Pseudomonadati</taxon>
        <taxon>Pseudomonadota</taxon>
        <taxon>Gammaproteobacteria</taxon>
        <taxon>Chromatiales</taxon>
        <taxon>Ectothiorhodospiraceae</taxon>
        <taxon>Natronocella</taxon>
    </lineage>
</organism>
<keyword evidence="3" id="KW-1185">Reference proteome</keyword>
<dbReference type="AlphaFoldDB" id="A0AAE3G2E0"/>
<comment type="caution">
    <text evidence="2">The sequence shown here is derived from an EMBL/GenBank/DDBJ whole genome shotgun (WGS) entry which is preliminary data.</text>
</comment>
<dbReference type="RefSeq" id="WP_253476311.1">
    <property type="nucleotide sequence ID" value="NZ_JALJXV010000003.1"/>
</dbReference>
<proteinExistence type="predicted"/>
<dbReference type="EMBL" id="JALJXV010000003">
    <property type="protein sequence ID" value="MCP1674364.1"/>
    <property type="molecule type" value="Genomic_DNA"/>
</dbReference>
<feature type="region of interest" description="Disordered" evidence="1">
    <location>
        <begin position="26"/>
        <end position="54"/>
    </location>
</feature>
<accession>A0AAE3G2E0</accession>
<evidence type="ECO:0000313" key="2">
    <source>
        <dbReference type="EMBL" id="MCP1674364.1"/>
    </source>
</evidence>
<dbReference type="Proteomes" id="UP001205843">
    <property type="component" value="Unassembled WGS sequence"/>
</dbReference>
<evidence type="ECO:0000256" key="1">
    <source>
        <dbReference type="SAM" id="MobiDB-lite"/>
    </source>
</evidence>
<reference evidence="2" key="1">
    <citation type="submission" date="2022-03" db="EMBL/GenBank/DDBJ databases">
        <title>Genomic Encyclopedia of Type Strains, Phase III (KMG-III): the genomes of soil and plant-associated and newly described type strains.</title>
        <authorList>
            <person name="Whitman W."/>
        </authorList>
    </citation>
    <scope>NUCLEOTIDE SEQUENCE</scope>
    <source>
        <strain evidence="2">ANL 6-2</strain>
    </source>
</reference>
<protein>
    <submittedName>
        <fullName evidence="2">Uncharacterized protein</fullName>
    </submittedName>
</protein>
<sequence>MSAAGAVPPLAALEIVLDAVGVRQFRSSSGSGSAIGTREYRRRDLFEPNTGVTP</sequence>
<name>A0AAE3G2E0_9GAMM</name>
<gene>
    <name evidence="2" type="ORF">J2T57_001466</name>
</gene>
<evidence type="ECO:0000313" key="3">
    <source>
        <dbReference type="Proteomes" id="UP001205843"/>
    </source>
</evidence>